<keyword evidence="4" id="KW-1185">Reference proteome</keyword>
<dbReference type="InterPro" id="IPR050961">
    <property type="entry name" value="BolA/IbaG_stress_morph_reg"/>
</dbReference>
<reference evidence="3 4" key="1">
    <citation type="submission" date="2020-09" db="EMBL/GenBank/DDBJ databases">
        <title>Marinomonas sp. nov., isolated from the cysticercosis algae of Qingdao, China.</title>
        <authorList>
            <person name="Sun X."/>
        </authorList>
    </citation>
    <scope>NUCLEOTIDE SEQUENCE [LARGE SCALE GENOMIC DNA]</scope>
    <source>
        <strain evidence="3 4">SM2066</strain>
    </source>
</reference>
<dbReference type="InterPro" id="IPR036065">
    <property type="entry name" value="BolA-like_sf"/>
</dbReference>
<protein>
    <submittedName>
        <fullName evidence="3">BolA/IbaG family iron-sulfur metabolism protein</fullName>
    </submittedName>
</protein>
<proteinExistence type="inferred from homology"/>
<evidence type="ECO:0000313" key="4">
    <source>
        <dbReference type="Proteomes" id="UP000604161"/>
    </source>
</evidence>
<dbReference type="PANTHER" id="PTHR46229:SF2">
    <property type="entry name" value="BOLA-LIKE PROTEIN 1"/>
    <property type="match status" value="1"/>
</dbReference>
<comment type="similarity">
    <text evidence="1 2">Belongs to the BolA/IbaG family.</text>
</comment>
<dbReference type="PIRSF" id="PIRSF003113">
    <property type="entry name" value="BolA"/>
    <property type="match status" value="1"/>
</dbReference>
<gene>
    <name evidence="3" type="ORF">IF202_13435</name>
</gene>
<comment type="caution">
    <text evidence="3">The sequence shown here is derived from an EMBL/GenBank/DDBJ whole genome shotgun (WGS) entry which is preliminary data.</text>
</comment>
<evidence type="ECO:0000313" key="3">
    <source>
        <dbReference type="EMBL" id="MBD5772044.1"/>
    </source>
</evidence>
<dbReference type="SUPFAM" id="SSF82657">
    <property type="entry name" value="BolA-like"/>
    <property type="match status" value="1"/>
</dbReference>
<dbReference type="EMBL" id="JACYFC010000004">
    <property type="protein sequence ID" value="MBD5772044.1"/>
    <property type="molecule type" value="Genomic_DNA"/>
</dbReference>
<evidence type="ECO:0000256" key="1">
    <source>
        <dbReference type="ARBA" id="ARBA00005578"/>
    </source>
</evidence>
<dbReference type="Gene3D" id="3.30.300.90">
    <property type="entry name" value="BolA-like"/>
    <property type="match status" value="1"/>
</dbReference>
<dbReference type="Proteomes" id="UP000604161">
    <property type="component" value="Unassembled WGS sequence"/>
</dbReference>
<dbReference type="InterPro" id="IPR002634">
    <property type="entry name" value="BolA"/>
</dbReference>
<organism evidence="3 4">
    <name type="scientific">Marinomonas colpomeniae</name>
    <dbReference type="NCBI Taxonomy" id="2774408"/>
    <lineage>
        <taxon>Bacteria</taxon>
        <taxon>Pseudomonadati</taxon>
        <taxon>Pseudomonadota</taxon>
        <taxon>Gammaproteobacteria</taxon>
        <taxon>Oceanospirillales</taxon>
        <taxon>Oceanospirillaceae</taxon>
        <taxon>Marinomonas</taxon>
    </lineage>
</organism>
<accession>A0ABR8P2M0</accession>
<dbReference type="Pfam" id="PF01722">
    <property type="entry name" value="BolA"/>
    <property type="match status" value="1"/>
</dbReference>
<sequence length="104" mass="12037">MKVQAQIDQRIKEQVDTYHMTLENESHMHNVPEGSESHFKLVLVSDDFDGKRLVQRHQLVYGILENEMNKIHALAMHLYSIKEWNERNSLSPLSPKCHGGDKGV</sequence>
<dbReference type="PANTHER" id="PTHR46229">
    <property type="entry name" value="BOLA TRANSCRIPTION REGULATOR"/>
    <property type="match status" value="1"/>
</dbReference>
<name>A0ABR8P2M0_9GAMM</name>
<evidence type="ECO:0000256" key="2">
    <source>
        <dbReference type="RuleBase" id="RU003860"/>
    </source>
</evidence>
<dbReference type="RefSeq" id="WP_191595427.1">
    <property type="nucleotide sequence ID" value="NZ_JACYFC010000004.1"/>
</dbReference>